<evidence type="ECO:0000256" key="1">
    <source>
        <dbReference type="ARBA" id="ARBA00010266"/>
    </source>
</evidence>
<dbReference type="PANTHER" id="PTHR33308:SF9">
    <property type="entry name" value="PEPTIDOGLYCAN HYDROLASE FLGJ"/>
    <property type="match status" value="1"/>
</dbReference>
<comment type="similarity">
    <text evidence="1">Belongs to the glycosyl hydrolase 73 family.</text>
</comment>
<dbReference type="AlphaFoldDB" id="A0A380JCM0"/>
<dbReference type="SMART" id="SM00047">
    <property type="entry name" value="LYZ2"/>
    <property type="match status" value="1"/>
</dbReference>
<proteinExistence type="inferred from homology"/>
<evidence type="ECO:0000256" key="2">
    <source>
        <dbReference type="ARBA" id="ARBA00022801"/>
    </source>
</evidence>
<dbReference type="PRINTS" id="PR01002">
    <property type="entry name" value="FLGFLGJ"/>
</dbReference>
<dbReference type="GO" id="GO:0016798">
    <property type="term" value="F:hydrolase activity, acting on glycosyl bonds"/>
    <property type="evidence" value="ECO:0007669"/>
    <property type="project" value="UniProtKB-KW"/>
</dbReference>
<dbReference type="GO" id="GO:0004040">
    <property type="term" value="F:amidase activity"/>
    <property type="evidence" value="ECO:0007669"/>
    <property type="project" value="InterPro"/>
</dbReference>
<evidence type="ECO:0000313" key="4">
    <source>
        <dbReference type="EMBL" id="SUN35549.1"/>
    </source>
</evidence>
<dbReference type="Gene3D" id="4.10.80.30">
    <property type="entry name" value="DNA polymerase, domain 6"/>
    <property type="match status" value="1"/>
</dbReference>
<reference evidence="4 5" key="1">
    <citation type="submission" date="2018-06" db="EMBL/GenBank/DDBJ databases">
        <authorList>
            <consortium name="Pathogen Informatics"/>
            <person name="Doyle S."/>
        </authorList>
    </citation>
    <scope>NUCLEOTIDE SEQUENCE [LARGE SCALE GENOMIC DNA]</scope>
    <source>
        <strain evidence="5">NCTC 11391</strain>
    </source>
</reference>
<dbReference type="PANTHER" id="PTHR33308">
    <property type="entry name" value="PEPTIDOGLYCAN HYDROLASE FLGJ"/>
    <property type="match status" value="1"/>
</dbReference>
<name>A0A380JCM0_STRDO</name>
<keyword evidence="5" id="KW-1185">Reference proteome</keyword>
<sequence length="194" mass="21798">MQSRLKFRPFIMVFGLILALVLLPLLLNMRTKAANTKVTTSYSQASFIKEVAPVAQKLSKAYGVKASVLIAQGAQSTDYGSNLLAVRYHNYLGVLAQPGDPKIVLTTQSYEKGKWQTVKQPYKIYKDWQDSLYDYMEEISSGYWGKQLYTTLATTEEYTTAARALQKAGVDTDPEYANKLIAIIQEKNLTQYDG</sequence>
<evidence type="ECO:0000313" key="5">
    <source>
        <dbReference type="Proteomes" id="UP000254082"/>
    </source>
</evidence>
<dbReference type="EMBL" id="UHFA01000002">
    <property type="protein sequence ID" value="SUN35549.1"/>
    <property type="molecule type" value="Genomic_DNA"/>
</dbReference>
<gene>
    <name evidence="4" type="primary">lytG</name>
    <name evidence="4" type="ORF">NCTC11391_00577</name>
</gene>
<dbReference type="RefSeq" id="WP_115324879.1">
    <property type="nucleotide sequence ID" value="NZ_UHFA01000002.1"/>
</dbReference>
<dbReference type="Gene3D" id="1.10.530.10">
    <property type="match status" value="1"/>
</dbReference>
<organism evidence="4 5">
    <name type="scientific">Streptococcus downei MFe28</name>
    <dbReference type="NCBI Taxonomy" id="764290"/>
    <lineage>
        <taxon>Bacteria</taxon>
        <taxon>Bacillati</taxon>
        <taxon>Bacillota</taxon>
        <taxon>Bacilli</taxon>
        <taxon>Lactobacillales</taxon>
        <taxon>Streptococcaceae</taxon>
        <taxon>Streptococcus</taxon>
    </lineage>
</organism>
<dbReference type="Pfam" id="PF01832">
    <property type="entry name" value="Glucosaminidase"/>
    <property type="match status" value="1"/>
</dbReference>
<dbReference type="OrthoDB" id="977752at2"/>
<dbReference type="InterPro" id="IPR051056">
    <property type="entry name" value="Glycosyl_Hydrolase_73"/>
</dbReference>
<dbReference type="Proteomes" id="UP000254082">
    <property type="component" value="Unassembled WGS sequence"/>
</dbReference>
<keyword evidence="4" id="KW-0326">Glycosidase</keyword>
<evidence type="ECO:0000259" key="3">
    <source>
        <dbReference type="SMART" id="SM00047"/>
    </source>
</evidence>
<dbReference type="InterPro" id="IPR002901">
    <property type="entry name" value="MGlyc_endo_b_GlcNAc-like_dom"/>
</dbReference>
<protein>
    <submittedName>
        <fullName evidence="4">N-acetyl-muramidase</fullName>
        <ecNumber evidence="4">3.2.1.-</ecNumber>
    </submittedName>
</protein>
<dbReference type="EC" id="3.2.1.-" evidence="4"/>
<keyword evidence="2 4" id="KW-0378">Hydrolase</keyword>
<feature type="domain" description="Mannosyl-glycoprotein endo-beta-N-acetylglucosamidase-like" evidence="3">
    <location>
        <begin position="37"/>
        <end position="193"/>
    </location>
</feature>
<accession>A0A380JCM0</accession>